<name>A0A1C7IBI1_9FIRM</name>
<proteinExistence type="predicted"/>
<dbReference type="STRING" id="1796616.A4V09_07305"/>
<dbReference type="EMBL" id="CP015405">
    <property type="protein sequence ID" value="ANU75592.1"/>
    <property type="molecule type" value="Genomic_DNA"/>
</dbReference>
<feature type="compositionally biased region" description="Basic residues" evidence="1">
    <location>
        <begin position="238"/>
        <end position="264"/>
    </location>
</feature>
<dbReference type="Proteomes" id="UP000092574">
    <property type="component" value="Chromosome"/>
</dbReference>
<dbReference type="AlphaFoldDB" id="A0A1C7IBI1"/>
<dbReference type="RefSeq" id="WP_065541783.1">
    <property type="nucleotide sequence ID" value="NZ_CP015405.2"/>
</dbReference>
<feature type="region of interest" description="Disordered" evidence="1">
    <location>
        <begin position="188"/>
        <end position="264"/>
    </location>
</feature>
<keyword evidence="3" id="KW-1185">Reference proteome</keyword>
<dbReference type="KEGG" id="byl:A4V09_07305"/>
<reference evidence="2" key="1">
    <citation type="submission" date="2017-04" db="EMBL/GenBank/DDBJ databases">
        <title>Complete Genome Sequences of Twelve Strains of a Stable Defined Moderately Diverse Mouse Microbiota 2 (sDMDMm2).</title>
        <authorList>
            <person name="Uchimura Y."/>
            <person name="Wyss M."/>
            <person name="Brugiroux S."/>
            <person name="Limenitakis J.P."/>
            <person name="Stecher B."/>
            <person name="McCoy K.D."/>
            <person name="Macpherson A.J."/>
        </authorList>
    </citation>
    <scope>NUCLEOTIDE SEQUENCE</scope>
    <source>
        <strain evidence="2">YL58</strain>
    </source>
</reference>
<dbReference type="InterPro" id="IPR024234">
    <property type="entry name" value="DUF3801"/>
</dbReference>
<evidence type="ECO:0008006" key="4">
    <source>
        <dbReference type="Google" id="ProtNLM"/>
    </source>
</evidence>
<dbReference type="Pfam" id="PF12687">
    <property type="entry name" value="DUF3801"/>
    <property type="match status" value="1"/>
</dbReference>
<dbReference type="OrthoDB" id="9783524at2"/>
<gene>
    <name evidence="2" type="ORF">A4V09_07305</name>
</gene>
<protein>
    <recommendedName>
        <fullName evidence="4">PcfB family protein</fullName>
    </recommendedName>
</protein>
<evidence type="ECO:0000256" key="1">
    <source>
        <dbReference type="SAM" id="MobiDB-lite"/>
    </source>
</evidence>
<evidence type="ECO:0000313" key="3">
    <source>
        <dbReference type="Proteomes" id="UP000092574"/>
    </source>
</evidence>
<organism evidence="2 3">
    <name type="scientific">Blautia pseudococcoides</name>
    <dbReference type="NCBI Taxonomy" id="1796616"/>
    <lineage>
        <taxon>Bacteria</taxon>
        <taxon>Bacillati</taxon>
        <taxon>Bacillota</taxon>
        <taxon>Clostridia</taxon>
        <taxon>Lachnospirales</taxon>
        <taxon>Lachnospiraceae</taxon>
        <taxon>Blautia</taxon>
    </lineage>
</organism>
<evidence type="ECO:0000313" key="2">
    <source>
        <dbReference type="EMBL" id="ANU75592.1"/>
    </source>
</evidence>
<feature type="compositionally biased region" description="Polar residues" evidence="1">
    <location>
        <begin position="200"/>
        <end position="214"/>
    </location>
</feature>
<accession>A0A1C7IBI1</accession>
<sequence length="264" mass="29863">MNLGGDAADQIVKYSMEGLEAGGKLAFDGADKILRLSGRGAQHLAAFFYAVLTDNKKSMGRTRVVRMLKENKPLKFFTVPKDRLKEFCEEGKKRGLLYVIIRDKKDPETCEIMVYADDAAKVNRVMDKMNLDFTEAQSGQLTHEVADEIGLEAETKTETVQMPEGEVQFEIFDAEQDFNFDIPKEENFTQAQEEDAKSPSEPSLRSSDISTGQETTEKPSVREELSKIKEGQKEKQRQAKSRKKQRGKNRSAGRRKKKAKTKGR</sequence>
<feature type="compositionally biased region" description="Basic and acidic residues" evidence="1">
    <location>
        <begin position="215"/>
        <end position="237"/>
    </location>
</feature>